<reference evidence="3" key="1">
    <citation type="journal article" date="2019" name="Int. J. Syst. Evol. Microbiol.">
        <title>The Global Catalogue of Microorganisms (GCM) 10K type strain sequencing project: providing services to taxonomists for standard genome sequencing and annotation.</title>
        <authorList>
            <consortium name="The Broad Institute Genomics Platform"/>
            <consortium name="The Broad Institute Genome Sequencing Center for Infectious Disease"/>
            <person name="Wu L."/>
            <person name="Ma J."/>
        </authorList>
    </citation>
    <scope>NUCLEOTIDE SEQUENCE [LARGE SCALE GENOMIC DNA]</scope>
    <source>
        <strain evidence="3">NBRC 106310</strain>
    </source>
</reference>
<organism evidence="2 3">
    <name type="scientific">Microbacterium suwonense</name>
    <dbReference type="NCBI Taxonomy" id="683047"/>
    <lineage>
        <taxon>Bacteria</taxon>
        <taxon>Bacillati</taxon>
        <taxon>Actinomycetota</taxon>
        <taxon>Actinomycetes</taxon>
        <taxon>Micrococcales</taxon>
        <taxon>Microbacteriaceae</taxon>
        <taxon>Microbacterium</taxon>
    </lineage>
</organism>
<dbReference type="RefSeq" id="WP_286301380.1">
    <property type="nucleotide sequence ID" value="NZ_AP027728.1"/>
</dbReference>
<dbReference type="EMBL" id="AP027728">
    <property type="protein sequence ID" value="BDZ37573.1"/>
    <property type="molecule type" value="Genomic_DNA"/>
</dbReference>
<protein>
    <submittedName>
        <fullName evidence="2">Uncharacterized protein</fullName>
    </submittedName>
</protein>
<gene>
    <name evidence="2" type="ORF">GCM10025863_01870</name>
</gene>
<dbReference type="Proteomes" id="UP001321543">
    <property type="component" value="Chromosome"/>
</dbReference>
<sequence length="44" mass="4880">MAGKTPQARGGKKAPKLSLKEKRAEKRAKREPEAFISTRKDARG</sequence>
<evidence type="ECO:0000256" key="1">
    <source>
        <dbReference type="SAM" id="MobiDB-lite"/>
    </source>
</evidence>
<name>A0ABN6WYG5_9MICO</name>
<evidence type="ECO:0000313" key="2">
    <source>
        <dbReference type="EMBL" id="BDZ37573.1"/>
    </source>
</evidence>
<feature type="region of interest" description="Disordered" evidence="1">
    <location>
        <begin position="1"/>
        <end position="44"/>
    </location>
</feature>
<feature type="compositionally biased region" description="Basic and acidic residues" evidence="1">
    <location>
        <begin position="18"/>
        <end position="44"/>
    </location>
</feature>
<proteinExistence type="predicted"/>
<accession>A0ABN6WYG5</accession>
<keyword evidence="3" id="KW-1185">Reference proteome</keyword>
<evidence type="ECO:0000313" key="3">
    <source>
        <dbReference type="Proteomes" id="UP001321543"/>
    </source>
</evidence>